<gene>
    <name evidence="2" type="ORF">VB248_04785</name>
</gene>
<accession>A0ABU5Q6G3</accession>
<keyword evidence="1" id="KW-1133">Transmembrane helix</keyword>
<keyword evidence="3" id="KW-1185">Reference proteome</keyword>
<keyword evidence="1" id="KW-0472">Membrane</keyword>
<protein>
    <submittedName>
        <fullName evidence="2">Uncharacterized protein</fullName>
    </submittedName>
</protein>
<comment type="caution">
    <text evidence="2">The sequence shown here is derived from an EMBL/GenBank/DDBJ whole genome shotgun (WGS) entry which is preliminary data.</text>
</comment>
<proteinExistence type="predicted"/>
<reference evidence="2 3" key="1">
    <citation type="submission" date="2023-12" db="EMBL/GenBank/DDBJ databases">
        <title>Novel species of the genus Arcicella isolated from rivers.</title>
        <authorList>
            <person name="Lu H."/>
        </authorList>
    </citation>
    <scope>NUCLEOTIDE SEQUENCE [LARGE SCALE GENOMIC DNA]</scope>
    <source>
        <strain evidence="2 3">KCTC 23307</strain>
    </source>
</reference>
<dbReference type="Proteomes" id="UP001302949">
    <property type="component" value="Unassembled WGS sequence"/>
</dbReference>
<dbReference type="EMBL" id="JAYFUM010000005">
    <property type="protein sequence ID" value="MEA5138431.1"/>
    <property type="molecule type" value="Genomic_DNA"/>
</dbReference>
<evidence type="ECO:0000313" key="3">
    <source>
        <dbReference type="Proteomes" id="UP001302949"/>
    </source>
</evidence>
<sequence>MEQSSYRRRPPRQKLKMPLIGSLLGGDSNSTAKDPSVLSGKLTPLIIGAFVIIYGLDYWRNKNDTHRVFQGVDEIEEMAWEGKIVKKWANVIPPNSEVHYVLQVKEPKGEVKTIDLGNEKTGFGDLVMPKNTVIKKAGSFEVTLKRYFKNDTTITLKY</sequence>
<evidence type="ECO:0000313" key="2">
    <source>
        <dbReference type="EMBL" id="MEA5138431.1"/>
    </source>
</evidence>
<keyword evidence="1" id="KW-0812">Transmembrane</keyword>
<feature type="transmembrane region" description="Helical" evidence="1">
    <location>
        <begin position="42"/>
        <end position="59"/>
    </location>
</feature>
<evidence type="ECO:0000256" key="1">
    <source>
        <dbReference type="SAM" id="Phobius"/>
    </source>
</evidence>
<dbReference type="RefSeq" id="WP_323295599.1">
    <property type="nucleotide sequence ID" value="NZ_JAYFUM010000005.1"/>
</dbReference>
<name>A0ABU5Q6G3_9BACT</name>
<organism evidence="2 3">
    <name type="scientific">Arcicella rigui</name>
    <dbReference type="NCBI Taxonomy" id="797020"/>
    <lineage>
        <taxon>Bacteria</taxon>
        <taxon>Pseudomonadati</taxon>
        <taxon>Bacteroidota</taxon>
        <taxon>Cytophagia</taxon>
        <taxon>Cytophagales</taxon>
        <taxon>Flectobacillaceae</taxon>
        <taxon>Arcicella</taxon>
    </lineage>
</organism>